<evidence type="ECO:0000313" key="2">
    <source>
        <dbReference type="EMBL" id="BED92916.1"/>
    </source>
</evidence>
<dbReference type="InterPro" id="IPR011249">
    <property type="entry name" value="Metalloenz_LuxS/M16"/>
</dbReference>
<gene>
    <name evidence="2" type="ORF">RsTaC01_0834</name>
</gene>
<dbReference type="GO" id="GO:0046872">
    <property type="term" value="F:metal ion binding"/>
    <property type="evidence" value="ECO:0007669"/>
    <property type="project" value="InterPro"/>
</dbReference>
<dbReference type="InterPro" id="IPR007863">
    <property type="entry name" value="Peptidase_M16_C"/>
</dbReference>
<feature type="domain" description="Peptidase M16 C-terminal" evidence="1">
    <location>
        <begin position="184"/>
        <end position="357"/>
    </location>
</feature>
<accession>A0AA48I036</accession>
<protein>
    <submittedName>
        <fullName evidence="2">Predicted Zn-dependent peptidases</fullName>
    </submittedName>
</protein>
<dbReference type="Proteomes" id="UP001335720">
    <property type="component" value="Chromosome"/>
</dbReference>
<organism evidence="2">
    <name type="scientific">Candidatus Paraimprobicoccus trichonymphae</name>
    <dbReference type="NCBI Taxonomy" id="3033793"/>
    <lineage>
        <taxon>Bacteria</taxon>
        <taxon>Bacillati</taxon>
        <taxon>Bacillota</taxon>
        <taxon>Clostridia</taxon>
        <taxon>Candidatus Paraimprobicoccus</taxon>
    </lineage>
</organism>
<proteinExistence type="predicted"/>
<dbReference type="Pfam" id="PF05193">
    <property type="entry name" value="Peptidase_M16_C"/>
    <property type="match status" value="1"/>
</dbReference>
<dbReference type="NCBIfam" id="NF047422">
    <property type="entry name" value="YfmF_fam"/>
    <property type="match status" value="1"/>
</dbReference>
<dbReference type="AlphaFoldDB" id="A0AA48I036"/>
<dbReference type="EMBL" id="AP027925">
    <property type="protein sequence ID" value="BED92916.1"/>
    <property type="molecule type" value="Genomic_DNA"/>
</dbReference>
<dbReference type="KEGG" id="ptrh:RsTaC01_0834"/>
<reference evidence="2" key="1">
    <citation type="journal article" date="2023" name="ISME J.">
        <title>Emergence of putative energy parasites within Clostridia revealed by genome analysis of a novel endosymbiotic clade.</title>
        <authorList>
            <person name="Takahashi K."/>
            <person name="Kuwahara H."/>
            <person name="Horikawa Y."/>
            <person name="Izawa K."/>
            <person name="Kato D."/>
            <person name="Inagaki T."/>
            <person name="Yuki M."/>
            <person name="Ohkuma M."/>
            <person name="Hongoh Y."/>
        </authorList>
    </citation>
    <scope>NUCLEOTIDE SEQUENCE</scope>
    <source>
        <strain evidence="2">RsTa-C01</strain>
    </source>
</reference>
<evidence type="ECO:0000259" key="1">
    <source>
        <dbReference type="Pfam" id="PF05193"/>
    </source>
</evidence>
<dbReference type="SUPFAM" id="SSF63411">
    <property type="entry name" value="LuxS/MPP-like metallohydrolase"/>
    <property type="match status" value="2"/>
</dbReference>
<name>A0AA48I036_9FIRM</name>
<sequence length="426" mass="49188">MINRVSIGKDINLTCILNKKFKTSRISFTIFVPLEKKYVSTNSLVINLLEKTCKKYPNFSVLNKKLDELYGVSLGTSINKLGDLQALNMYVSFLNQDFIFEDNIDIVYEASNLLCDMIFDPVLDKANLFDIRNISQEKRQLTELILSEYSDKRIYARLKCEELMCKNERSGINKLGDISQIEKLDLEEITEDWKNLLETSHIEIVTIGSENLFSKVKSVFKNKFENIKRRDVLDFKTEIVRKVDKVREIKDFIDVKQSKLILGFRTDCAKPEDGVISMKIMTVLLGGYVGSKLFLNVREKMSLCYYCSALFNKHKGLLFVESGVEESNIEKAKEAILKEIEDIKLGNFTAENLESTKMYVSQAYKKIDDKLSLLDDWYVTQSFSREIKTPKEVIQEINSVKKEEIIESAKKLILDTVYVLTSKEKN</sequence>
<dbReference type="Gene3D" id="3.30.830.10">
    <property type="entry name" value="Metalloenzyme, LuxS/M16 peptidase-like"/>
    <property type="match status" value="2"/>
</dbReference>